<evidence type="ECO:0000256" key="1">
    <source>
        <dbReference type="SAM" id="Phobius"/>
    </source>
</evidence>
<keyword evidence="1" id="KW-1133">Transmembrane helix</keyword>
<name>A0AAV4BNI8_9GAST</name>
<accession>A0AAV4BNI8</accession>
<dbReference type="AlphaFoldDB" id="A0AAV4BNI8"/>
<keyword evidence="3" id="KW-1185">Reference proteome</keyword>
<feature type="transmembrane region" description="Helical" evidence="1">
    <location>
        <begin position="91"/>
        <end position="109"/>
    </location>
</feature>
<dbReference type="EMBL" id="BLXT01005251">
    <property type="protein sequence ID" value="GFO21143.1"/>
    <property type="molecule type" value="Genomic_DNA"/>
</dbReference>
<organism evidence="2 3">
    <name type="scientific">Plakobranchus ocellatus</name>
    <dbReference type="NCBI Taxonomy" id="259542"/>
    <lineage>
        <taxon>Eukaryota</taxon>
        <taxon>Metazoa</taxon>
        <taxon>Spiralia</taxon>
        <taxon>Lophotrochozoa</taxon>
        <taxon>Mollusca</taxon>
        <taxon>Gastropoda</taxon>
        <taxon>Heterobranchia</taxon>
        <taxon>Euthyneura</taxon>
        <taxon>Panpulmonata</taxon>
        <taxon>Sacoglossa</taxon>
        <taxon>Placobranchoidea</taxon>
        <taxon>Plakobranchidae</taxon>
        <taxon>Plakobranchus</taxon>
    </lineage>
</organism>
<gene>
    <name evidence="2" type="ORF">PoB_004764800</name>
</gene>
<reference evidence="2 3" key="1">
    <citation type="journal article" date="2021" name="Elife">
        <title>Chloroplast acquisition without the gene transfer in kleptoplastic sea slugs, Plakobranchus ocellatus.</title>
        <authorList>
            <person name="Maeda T."/>
            <person name="Takahashi S."/>
            <person name="Yoshida T."/>
            <person name="Shimamura S."/>
            <person name="Takaki Y."/>
            <person name="Nagai Y."/>
            <person name="Toyoda A."/>
            <person name="Suzuki Y."/>
            <person name="Arimoto A."/>
            <person name="Ishii H."/>
            <person name="Satoh N."/>
            <person name="Nishiyama T."/>
            <person name="Hasebe M."/>
            <person name="Maruyama T."/>
            <person name="Minagawa J."/>
            <person name="Obokata J."/>
            <person name="Shigenobu S."/>
        </authorList>
    </citation>
    <scope>NUCLEOTIDE SEQUENCE [LARGE SCALE GENOMIC DNA]</scope>
</reference>
<proteinExistence type="predicted"/>
<evidence type="ECO:0000313" key="3">
    <source>
        <dbReference type="Proteomes" id="UP000735302"/>
    </source>
</evidence>
<keyword evidence="1" id="KW-0812">Transmembrane</keyword>
<comment type="caution">
    <text evidence="2">The sequence shown here is derived from an EMBL/GenBank/DDBJ whole genome shotgun (WGS) entry which is preliminary data.</text>
</comment>
<protein>
    <submittedName>
        <fullName evidence="2">Uncharacterized protein</fullName>
    </submittedName>
</protein>
<evidence type="ECO:0000313" key="2">
    <source>
        <dbReference type="EMBL" id="GFO21143.1"/>
    </source>
</evidence>
<dbReference type="Proteomes" id="UP000735302">
    <property type="component" value="Unassembled WGS sequence"/>
</dbReference>
<sequence>MFYIASFWTGVFRTATFSVPYILMNQVIAEKVIGAKACVCVYAGWLVTERAGIGSSSYAISLIAVMLPCGFLLMTAVMGPLIEVTGDPGTSLYYCGVCSLCAAITARFLNI</sequence>
<keyword evidence="1" id="KW-0472">Membrane</keyword>
<feature type="transmembrane region" description="Helical" evidence="1">
    <location>
        <begin position="58"/>
        <end position="79"/>
    </location>
</feature>